<dbReference type="CDD" id="cd07247">
    <property type="entry name" value="SgaA_N_like"/>
    <property type="match status" value="2"/>
</dbReference>
<dbReference type="InterPro" id="IPR052164">
    <property type="entry name" value="Anthracycline_SecMetBiosynth"/>
</dbReference>
<dbReference type="PROSITE" id="PS51819">
    <property type="entry name" value="VOC"/>
    <property type="match status" value="2"/>
</dbReference>
<dbReference type="PANTHER" id="PTHR33993">
    <property type="entry name" value="GLYOXALASE-RELATED"/>
    <property type="match status" value="1"/>
</dbReference>
<keyword evidence="3" id="KW-1185">Reference proteome</keyword>
<organism evidence="2 3">
    <name type="scientific">Catellatospora bangladeshensis</name>
    <dbReference type="NCBI Taxonomy" id="310355"/>
    <lineage>
        <taxon>Bacteria</taxon>
        <taxon>Bacillati</taxon>
        <taxon>Actinomycetota</taxon>
        <taxon>Actinomycetes</taxon>
        <taxon>Micromonosporales</taxon>
        <taxon>Micromonosporaceae</taxon>
        <taxon>Catellatospora</taxon>
    </lineage>
</organism>
<dbReference type="Gene3D" id="3.10.180.10">
    <property type="entry name" value="2,3-Dihydroxybiphenyl 1,2-Dioxygenase, domain 1"/>
    <property type="match status" value="2"/>
</dbReference>
<dbReference type="InterPro" id="IPR037523">
    <property type="entry name" value="VOC_core"/>
</dbReference>
<dbReference type="InterPro" id="IPR029068">
    <property type="entry name" value="Glyas_Bleomycin-R_OHBP_Dase"/>
</dbReference>
<gene>
    <name evidence="2" type="ORF">Cba03nite_66920</name>
</gene>
<dbReference type="AlphaFoldDB" id="A0A8J3JRI0"/>
<dbReference type="Pfam" id="PF00903">
    <property type="entry name" value="Glyoxalase"/>
    <property type="match status" value="2"/>
</dbReference>
<evidence type="ECO:0000313" key="3">
    <source>
        <dbReference type="Proteomes" id="UP000601223"/>
    </source>
</evidence>
<dbReference type="RefSeq" id="WP_239126201.1">
    <property type="nucleotide sequence ID" value="NZ_BONF01000046.1"/>
</dbReference>
<feature type="domain" description="VOC" evidence="1">
    <location>
        <begin position="136"/>
        <end position="251"/>
    </location>
</feature>
<accession>A0A8J3JRI0</accession>
<dbReference type="PANTHER" id="PTHR33993:SF10">
    <property type="entry name" value="CONSERVED PROTEIN"/>
    <property type="match status" value="1"/>
</dbReference>
<dbReference type="InterPro" id="IPR004360">
    <property type="entry name" value="Glyas_Fos-R_dOase_dom"/>
</dbReference>
<dbReference type="Proteomes" id="UP000601223">
    <property type="component" value="Unassembled WGS sequence"/>
</dbReference>
<sequence>MAQTYEQGTPCWVDLGSTDLDASAAFYGGLFGWTAEDMGPDAGGYRILRKDGRQVAGLGPATDLDRGSTWSTYFATPDLQYTSIKVEEHGGRVVAPSMDVMGQGRMAVFTDPEGAFLSAWQALEFGGFELANEPGSVTWNELTTSDVDAAKVFYQEVFGLAMRDVSMGEGLTYTLFEAEGRPVAGAMPIDPAWGPMAPHWSVYFAVDDCDAAYAKALDLGAIKVMAPVDSPAGRFAILKDPQGATFSVIRNNPDFSI</sequence>
<reference evidence="2 3" key="1">
    <citation type="submission" date="2021-01" db="EMBL/GenBank/DDBJ databases">
        <title>Whole genome shotgun sequence of Catellatospora bangladeshensis NBRC 107357.</title>
        <authorList>
            <person name="Komaki H."/>
            <person name="Tamura T."/>
        </authorList>
    </citation>
    <scope>NUCLEOTIDE SEQUENCE [LARGE SCALE GENOMIC DNA]</scope>
    <source>
        <strain evidence="2 3">NBRC 107357</strain>
    </source>
</reference>
<proteinExistence type="predicted"/>
<dbReference type="EMBL" id="BONF01000046">
    <property type="protein sequence ID" value="GIF85343.1"/>
    <property type="molecule type" value="Genomic_DNA"/>
</dbReference>
<protein>
    <submittedName>
        <fullName evidence="2">Glyoxalase</fullName>
    </submittedName>
</protein>
<evidence type="ECO:0000259" key="1">
    <source>
        <dbReference type="PROSITE" id="PS51819"/>
    </source>
</evidence>
<name>A0A8J3JRI0_9ACTN</name>
<comment type="caution">
    <text evidence="2">The sequence shown here is derived from an EMBL/GenBank/DDBJ whole genome shotgun (WGS) entry which is preliminary data.</text>
</comment>
<dbReference type="SUPFAM" id="SSF54593">
    <property type="entry name" value="Glyoxalase/Bleomycin resistance protein/Dihydroxybiphenyl dioxygenase"/>
    <property type="match status" value="2"/>
</dbReference>
<feature type="domain" description="VOC" evidence="1">
    <location>
        <begin position="9"/>
        <end position="122"/>
    </location>
</feature>
<evidence type="ECO:0000313" key="2">
    <source>
        <dbReference type="EMBL" id="GIF85343.1"/>
    </source>
</evidence>